<dbReference type="GO" id="GO:0032259">
    <property type="term" value="P:methylation"/>
    <property type="evidence" value="ECO:0007669"/>
    <property type="project" value="UniProtKB-KW"/>
</dbReference>
<dbReference type="CDD" id="cd02440">
    <property type="entry name" value="AdoMet_MTases"/>
    <property type="match status" value="1"/>
</dbReference>
<dbReference type="Gene3D" id="3.40.50.150">
    <property type="entry name" value="Vaccinia Virus protein VP39"/>
    <property type="match status" value="1"/>
</dbReference>
<reference evidence="2 3" key="1">
    <citation type="submission" date="2019-08" db="EMBL/GenBank/DDBJ databases">
        <title>Comparative genome analysis confer to the adaptation heavy metal polluted environment.</title>
        <authorList>
            <person name="Li Y."/>
        </authorList>
    </citation>
    <scope>NUCLEOTIDE SEQUENCE [LARGE SCALE GENOMIC DNA]</scope>
    <source>
        <strain evidence="2 3">P2</strain>
    </source>
</reference>
<feature type="domain" description="Methyltransferase" evidence="1">
    <location>
        <begin position="70"/>
        <end position="191"/>
    </location>
</feature>
<keyword evidence="2" id="KW-0808">Transferase</keyword>
<accession>A0AAE6JJL8</accession>
<dbReference type="GO" id="GO:0008168">
    <property type="term" value="F:methyltransferase activity"/>
    <property type="evidence" value="ECO:0007669"/>
    <property type="project" value="UniProtKB-KW"/>
</dbReference>
<proteinExistence type="predicted"/>
<dbReference type="EMBL" id="CP043451">
    <property type="protein sequence ID" value="QEM07047.1"/>
    <property type="molecule type" value="Genomic_DNA"/>
</dbReference>
<protein>
    <submittedName>
        <fullName evidence="2">Methyltransferase domain-containing protein</fullName>
    </submittedName>
</protein>
<evidence type="ECO:0000259" key="1">
    <source>
        <dbReference type="Pfam" id="PF13847"/>
    </source>
</evidence>
<dbReference type="Proteomes" id="UP000250557">
    <property type="component" value="Chromosome"/>
</dbReference>
<dbReference type="InterPro" id="IPR029063">
    <property type="entry name" value="SAM-dependent_MTases_sf"/>
</dbReference>
<dbReference type="AlphaFoldDB" id="A0AAE6JJL8"/>
<dbReference type="Pfam" id="PF13847">
    <property type="entry name" value="Methyltransf_31"/>
    <property type="match status" value="1"/>
</dbReference>
<dbReference type="SUPFAM" id="SSF53335">
    <property type="entry name" value="S-adenosyl-L-methionine-dependent methyltransferases"/>
    <property type="match status" value="1"/>
</dbReference>
<name>A0AAE6JJL8_9SPHI</name>
<evidence type="ECO:0000313" key="3">
    <source>
        <dbReference type="Proteomes" id="UP000250557"/>
    </source>
</evidence>
<organism evidence="2 3">
    <name type="scientific">Mucilaginibacter rubeus</name>
    <dbReference type="NCBI Taxonomy" id="2027860"/>
    <lineage>
        <taxon>Bacteria</taxon>
        <taxon>Pseudomonadati</taxon>
        <taxon>Bacteroidota</taxon>
        <taxon>Sphingobacteriia</taxon>
        <taxon>Sphingobacteriales</taxon>
        <taxon>Sphingobacteriaceae</taxon>
        <taxon>Mucilaginibacter</taxon>
    </lineage>
</organism>
<dbReference type="PANTHER" id="PTHR43861">
    <property type="entry name" value="TRANS-ACONITATE 2-METHYLTRANSFERASE-RELATED"/>
    <property type="match status" value="1"/>
</dbReference>
<gene>
    <name evidence="2" type="ORF">DIU31_027375</name>
</gene>
<evidence type="ECO:0000313" key="2">
    <source>
        <dbReference type="EMBL" id="QEM07047.1"/>
    </source>
</evidence>
<keyword evidence="2" id="KW-0489">Methyltransferase</keyword>
<sequence>MHVLRINNIDHDPVFEKVYVLLRQKEKRTYSDFQVSVLPEIEPGHVHFKEWKIRKKSCDRLINYLKKKRKPLKILEIGCGNGWLSAKLAEIQQTEIIGLDPNKSEIHQAIAVFNKSNLKFIHDSFPTESLTGLKFDVILFSASVQYFASFAGVIIEALNHLTDRGEIHITDTHFYEPEELAEATNRSKMYFEGLGLAEMAHHYHHHAKSDFVVFSHRILANPKQPFNQIIRKINFYWIVIKND</sequence>
<dbReference type="InterPro" id="IPR025714">
    <property type="entry name" value="Methyltranfer_dom"/>
</dbReference>